<dbReference type="Gene3D" id="3.60.40.10">
    <property type="entry name" value="PPM-type phosphatase domain"/>
    <property type="match status" value="1"/>
</dbReference>
<dbReference type="InterPro" id="IPR001932">
    <property type="entry name" value="PPM-type_phosphatase-like_dom"/>
</dbReference>
<gene>
    <name evidence="2" type="ORF">WJX84_007226</name>
</gene>
<dbReference type="GO" id="GO:0004722">
    <property type="term" value="F:protein serine/threonine phosphatase activity"/>
    <property type="evidence" value="ECO:0007669"/>
    <property type="project" value="InterPro"/>
</dbReference>
<reference evidence="2 3" key="1">
    <citation type="journal article" date="2024" name="Nat. Commun.">
        <title>Phylogenomics reveals the evolutionary origins of lichenization in chlorophyte algae.</title>
        <authorList>
            <person name="Puginier C."/>
            <person name="Libourel C."/>
            <person name="Otte J."/>
            <person name="Skaloud P."/>
            <person name="Haon M."/>
            <person name="Grisel S."/>
            <person name="Petersen M."/>
            <person name="Berrin J.G."/>
            <person name="Delaux P.M."/>
            <person name="Dal Grande F."/>
            <person name="Keller J."/>
        </authorList>
    </citation>
    <scope>NUCLEOTIDE SEQUENCE [LARGE SCALE GENOMIC DNA]</scope>
    <source>
        <strain evidence="2 3">SAG 2523</strain>
    </source>
</reference>
<dbReference type="SMART" id="SM00331">
    <property type="entry name" value="PP2C_SIG"/>
    <property type="match status" value="1"/>
</dbReference>
<dbReference type="InterPro" id="IPR015655">
    <property type="entry name" value="PP2C"/>
</dbReference>
<dbReference type="SUPFAM" id="SSF81606">
    <property type="entry name" value="PP2C-like"/>
    <property type="match status" value="1"/>
</dbReference>
<evidence type="ECO:0000313" key="3">
    <source>
        <dbReference type="Proteomes" id="UP001485043"/>
    </source>
</evidence>
<dbReference type="PROSITE" id="PS51746">
    <property type="entry name" value="PPM_2"/>
    <property type="match status" value="1"/>
</dbReference>
<dbReference type="Pfam" id="PF00481">
    <property type="entry name" value="PP2C"/>
    <property type="match status" value="1"/>
</dbReference>
<keyword evidence="3" id="KW-1185">Reference proteome</keyword>
<sequence length="311" mass="33882">MEDTAVVIPRARCGYLFAAVFDGHSGSKSAEYLSKELYTVLSEAIDDNADTEECVIEDTDTSGLCCPLELSGVLRQSFVDMDIELLKWLQEHTDGEEVESGATATVVLARKDKVVIANVGDSRAVLSRNGKPVDLSAEHRVSGKSDVVKSEIQRVKAAGGWVADGRVCDLIAVSRAFGDRLFKQPDLHELAHKSVKDGMWPSEMLEKAHFTQDLLICQPDVTELALSEGDEFLILATDGLWDVISSKDAVKIAKDAFQKKRSCQEIADLLTERAYRKYSSDNVAVIVIDFGGPAGGWEASKPTGGLRGLFQ</sequence>
<dbReference type="InterPro" id="IPR036457">
    <property type="entry name" value="PPM-type-like_dom_sf"/>
</dbReference>
<feature type="domain" description="PPM-type phosphatase" evidence="1">
    <location>
        <begin position="1"/>
        <end position="290"/>
    </location>
</feature>
<organism evidence="2 3">
    <name type="scientific">Apatococcus fuscideae</name>
    <dbReference type="NCBI Taxonomy" id="2026836"/>
    <lineage>
        <taxon>Eukaryota</taxon>
        <taxon>Viridiplantae</taxon>
        <taxon>Chlorophyta</taxon>
        <taxon>core chlorophytes</taxon>
        <taxon>Trebouxiophyceae</taxon>
        <taxon>Chlorellales</taxon>
        <taxon>Chlorellaceae</taxon>
        <taxon>Apatococcus</taxon>
    </lineage>
</organism>
<comment type="caution">
    <text evidence="2">The sequence shown here is derived from an EMBL/GenBank/DDBJ whole genome shotgun (WGS) entry which is preliminary data.</text>
</comment>
<dbReference type="SMART" id="SM00332">
    <property type="entry name" value="PP2Cc"/>
    <property type="match status" value="1"/>
</dbReference>
<accession>A0AAW1THT6</accession>
<proteinExistence type="predicted"/>
<name>A0AAW1THT6_9CHLO</name>
<dbReference type="CDD" id="cd00143">
    <property type="entry name" value="PP2Cc"/>
    <property type="match status" value="1"/>
</dbReference>
<evidence type="ECO:0000259" key="1">
    <source>
        <dbReference type="PROSITE" id="PS51746"/>
    </source>
</evidence>
<evidence type="ECO:0000313" key="2">
    <source>
        <dbReference type="EMBL" id="KAK9867824.1"/>
    </source>
</evidence>
<dbReference type="AlphaFoldDB" id="A0AAW1THT6"/>
<dbReference type="EMBL" id="JALJOV010000062">
    <property type="protein sequence ID" value="KAK9867824.1"/>
    <property type="molecule type" value="Genomic_DNA"/>
</dbReference>
<dbReference type="PANTHER" id="PTHR47992">
    <property type="entry name" value="PROTEIN PHOSPHATASE"/>
    <property type="match status" value="1"/>
</dbReference>
<dbReference type="Proteomes" id="UP001485043">
    <property type="component" value="Unassembled WGS sequence"/>
</dbReference>
<protein>
    <recommendedName>
        <fullName evidence="1">PPM-type phosphatase domain-containing protein</fullName>
    </recommendedName>
</protein>